<comment type="subcellular location">
    <subcellularLocation>
        <location evidence="1">Membrane</location>
        <topology evidence="1">Multi-pass membrane protein</topology>
    </subcellularLocation>
</comment>
<feature type="region of interest" description="Disordered" evidence="5">
    <location>
        <begin position="31"/>
        <end position="51"/>
    </location>
</feature>
<evidence type="ECO:0000256" key="3">
    <source>
        <dbReference type="ARBA" id="ARBA00022989"/>
    </source>
</evidence>
<dbReference type="InterPro" id="IPR000620">
    <property type="entry name" value="EamA_dom"/>
</dbReference>
<evidence type="ECO:0000313" key="9">
    <source>
        <dbReference type="Proteomes" id="UP000521872"/>
    </source>
</evidence>
<evidence type="ECO:0000256" key="5">
    <source>
        <dbReference type="SAM" id="MobiDB-lite"/>
    </source>
</evidence>
<dbReference type="PANTHER" id="PTHR22911">
    <property type="entry name" value="ACYL-MALONYL CONDENSING ENZYME-RELATED"/>
    <property type="match status" value="1"/>
</dbReference>
<protein>
    <recommendedName>
        <fullName evidence="7">EamA domain-containing protein</fullName>
    </recommendedName>
</protein>
<reference evidence="8 9" key="1">
    <citation type="submission" date="2019-12" db="EMBL/GenBank/DDBJ databases">
        <authorList>
            <person name="Floudas D."/>
            <person name="Bentzer J."/>
            <person name="Ahren D."/>
            <person name="Johansson T."/>
            <person name="Persson P."/>
            <person name="Tunlid A."/>
        </authorList>
    </citation>
    <scope>NUCLEOTIDE SEQUENCE [LARGE SCALE GENOMIC DNA]</scope>
    <source>
        <strain evidence="8 9">CBS 102.39</strain>
    </source>
</reference>
<dbReference type="SUPFAM" id="SSF103481">
    <property type="entry name" value="Multidrug resistance efflux transporter EmrE"/>
    <property type="match status" value="2"/>
</dbReference>
<feature type="transmembrane region" description="Helical" evidence="6">
    <location>
        <begin position="362"/>
        <end position="379"/>
    </location>
</feature>
<dbReference type="Proteomes" id="UP000521872">
    <property type="component" value="Unassembled WGS sequence"/>
</dbReference>
<proteinExistence type="predicted"/>
<dbReference type="InterPro" id="IPR037185">
    <property type="entry name" value="EmrE-like"/>
</dbReference>
<dbReference type="Pfam" id="PF00892">
    <property type="entry name" value="EamA"/>
    <property type="match status" value="2"/>
</dbReference>
<evidence type="ECO:0000256" key="2">
    <source>
        <dbReference type="ARBA" id="ARBA00022692"/>
    </source>
</evidence>
<feature type="domain" description="EamA" evidence="7">
    <location>
        <begin position="91"/>
        <end position="242"/>
    </location>
</feature>
<accession>A0A8H4VW46</accession>
<keyword evidence="2 6" id="KW-0812">Transmembrane</keyword>
<dbReference type="GO" id="GO:0016020">
    <property type="term" value="C:membrane"/>
    <property type="evidence" value="ECO:0007669"/>
    <property type="project" value="UniProtKB-SubCell"/>
</dbReference>
<feature type="transmembrane region" description="Helical" evidence="6">
    <location>
        <begin position="130"/>
        <end position="149"/>
    </location>
</feature>
<evidence type="ECO:0000256" key="4">
    <source>
        <dbReference type="ARBA" id="ARBA00023136"/>
    </source>
</evidence>
<keyword evidence="9" id="KW-1185">Reference proteome</keyword>
<feature type="transmembrane region" description="Helical" evidence="6">
    <location>
        <begin position="170"/>
        <end position="190"/>
    </location>
</feature>
<comment type="caution">
    <text evidence="8">The sequence shown here is derived from an EMBL/GenBank/DDBJ whole genome shotgun (WGS) entry which is preliminary data.</text>
</comment>
<dbReference type="EMBL" id="JAACJL010000002">
    <property type="protein sequence ID" value="KAF4622109.1"/>
    <property type="molecule type" value="Genomic_DNA"/>
</dbReference>
<feature type="compositionally biased region" description="Low complexity" evidence="5">
    <location>
        <begin position="37"/>
        <end position="46"/>
    </location>
</feature>
<organism evidence="8 9">
    <name type="scientific">Agrocybe pediades</name>
    <dbReference type="NCBI Taxonomy" id="84607"/>
    <lineage>
        <taxon>Eukaryota</taxon>
        <taxon>Fungi</taxon>
        <taxon>Dikarya</taxon>
        <taxon>Basidiomycota</taxon>
        <taxon>Agaricomycotina</taxon>
        <taxon>Agaricomycetes</taxon>
        <taxon>Agaricomycetidae</taxon>
        <taxon>Agaricales</taxon>
        <taxon>Agaricineae</taxon>
        <taxon>Strophariaceae</taxon>
        <taxon>Agrocybe</taxon>
    </lineage>
</organism>
<gene>
    <name evidence="8" type="ORF">D9613_009308</name>
</gene>
<feature type="transmembrane region" description="Helical" evidence="6">
    <location>
        <begin position="228"/>
        <end position="247"/>
    </location>
</feature>
<evidence type="ECO:0000256" key="1">
    <source>
        <dbReference type="ARBA" id="ARBA00004141"/>
    </source>
</evidence>
<keyword evidence="3 6" id="KW-1133">Transmembrane helix</keyword>
<feature type="transmembrane region" description="Helical" evidence="6">
    <location>
        <begin position="330"/>
        <end position="350"/>
    </location>
</feature>
<keyword evidence="4 6" id="KW-0472">Membrane</keyword>
<evidence type="ECO:0000256" key="6">
    <source>
        <dbReference type="SAM" id="Phobius"/>
    </source>
</evidence>
<feature type="transmembrane region" description="Helical" evidence="6">
    <location>
        <begin position="202"/>
        <end position="219"/>
    </location>
</feature>
<sequence length="433" mass="47958">MTSRYVYSALPTPDRDSTFIHERSTLAFEDTASTRNQQGQLQAQESQEQDQVEERTFGFQEGPDGTDYSGYPMSRAKRYTKNMLDVFKDNSGLLLVLVSQAFFSMMDTAVKKLHRIDPPVTTLQLMIVRMVRVLFAVAQYTSYAIYHLLDDRSARYFARIPDPLFGPKEVRSLLALRGIGGSFGLFGLYYSLQYLSLSDATVLTFLVPSCVAIAAYVFLKEEYSLKQALCGMVSLAGVLLIARPEFLFGEATHPNEPGAHYSASDRLIAVGVALIGVLGSTLAYTSIRAIGKRAHPMHAMVAFSVQCVVVSVIGMIITSTPFVFPTRAEWLALLFMIGAFGFLAQTFLTMGLQREAAGRSTIAMYTQVIFAMILEYIFFHTYPLPLSLCGAFMIIVSALYVAISKNKETRQSHTQAAEQEGAQDREPLSSNSV</sequence>
<evidence type="ECO:0000259" key="7">
    <source>
        <dbReference type="Pfam" id="PF00892"/>
    </source>
</evidence>
<feature type="domain" description="EamA" evidence="7">
    <location>
        <begin position="272"/>
        <end position="401"/>
    </location>
</feature>
<feature type="transmembrane region" description="Helical" evidence="6">
    <location>
        <begin position="267"/>
        <end position="287"/>
    </location>
</feature>
<feature type="transmembrane region" description="Helical" evidence="6">
    <location>
        <begin position="91"/>
        <end position="110"/>
    </location>
</feature>
<name>A0A8H4VW46_9AGAR</name>
<dbReference type="Gene3D" id="1.10.3730.20">
    <property type="match status" value="1"/>
</dbReference>
<feature type="transmembrane region" description="Helical" evidence="6">
    <location>
        <begin position="299"/>
        <end position="324"/>
    </location>
</feature>
<evidence type="ECO:0000313" key="8">
    <source>
        <dbReference type="EMBL" id="KAF4622109.1"/>
    </source>
</evidence>
<dbReference type="AlphaFoldDB" id="A0A8H4VW46"/>
<dbReference type="PANTHER" id="PTHR22911:SF6">
    <property type="entry name" value="SOLUTE CARRIER FAMILY 35 MEMBER G1"/>
    <property type="match status" value="1"/>
</dbReference>
<feature type="transmembrane region" description="Helical" evidence="6">
    <location>
        <begin position="385"/>
        <end position="403"/>
    </location>
</feature>
<feature type="region of interest" description="Disordered" evidence="5">
    <location>
        <begin position="411"/>
        <end position="433"/>
    </location>
</feature>